<dbReference type="Proteomes" id="UP001589867">
    <property type="component" value="Unassembled WGS sequence"/>
</dbReference>
<organism evidence="1 2">
    <name type="scientific">Phytohabitans kaempferiae</name>
    <dbReference type="NCBI Taxonomy" id="1620943"/>
    <lineage>
        <taxon>Bacteria</taxon>
        <taxon>Bacillati</taxon>
        <taxon>Actinomycetota</taxon>
        <taxon>Actinomycetes</taxon>
        <taxon>Micromonosporales</taxon>
        <taxon>Micromonosporaceae</taxon>
    </lineage>
</organism>
<reference evidence="1 2" key="1">
    <citation type="submission" date="2024-09" db="EMBL/GenBank/DDBJ databases">
        <authorList>
            <person name="Sun Q."/>
            <person name="Mori K."/>
        </authorList>
    </citation>
    <scope>NUCLEOTIDE SEQUENCE [LARGE SCALE GENOMIC DNA]</scope>
    <source>
        <strain evidence="1 2">TBRC 3947</strain>
    </source>
</reference>
<dbReference type="RefSeq" id="WP_377251333.1">
    <property type="nucleotide sequence ID" value="NZ_JBHLUH010000023.1"/>
</dbReference>
<keyword evidence="2" id="KW-1185">Reference proteome</keyword>
<name>A0ABV6M2V4_9ACTN</name>
<evidence type="ECO:0008006" key="3">
    <source>
        <dbReference type="Google" id="ProtNLM"/>
    </source>
</evidence>
<proteinExistence type="predicted"/>
<gene>
    <name evidence="1" type="ORF">ACFFIA_15200</name>
</gene>
<dbReference type="EMBL" id="JBHLUH010000023">
    <property type="protein sequence ID" value="MFC0529006.1"/>
    <property type="molecule type" value="Genomic_DNA"/>
</dbReference>
<evidence type="ECO:0000313" key="2">
    <source>
        <dbReference type="Proteomes" id="UP001589867"/>
    </source>
</evidence>
<evidence type="ECO:0000313" key="1">
    <source>
        <dbReference type="EMBL" id="MFC0529006.1"/>
    </source>
</evidence>
<sequence>MHLTFIRKDSNGGQSPTLYRTDRGTFVVQGYKIDDPQALHTLNLPSHETAVEVPEALLKEIARELG</sequence>
<protein>
    <recommendedName>
        <fullName evidence="3">DUF5753 domain-containing protein</fullName>
    </recommendedName>
</protein>
<accession>A0ABV6M2V4</accession>
<comment type="caution">
    <text evidence="1">The sequence shown here is derived from an EMBL/GenBank/DDBJ whole genome shotgun (WGS) entry which is preliminary data.</text>
</comment>